<organism evidence="3 4">
    <name type="scientific">Haloechinothrix salitolerans</name>
    <dbReference type="NCBI Taxonomy" id="926830"/>
    <lineage>
        <taxon>Bacteria</taxon>
        <taxon>Bacillati</taxon>
        <taxon>Actinomycetota</taxon>
        <taxon>Actinomycetes</taxon>
        <taxon>Pseudonocardiales</taxon>
        <taxon>Pseudonocardiaceae</taxon>
        <taxon>Haloechinothrix</taxon>
    </lineage>
</organism>
<feature type="domain" description="Mce/MlaD" evidence="1">
    <location>
        <begin position="39"/>
        <end position="114"/>
    </location>
</feature>
<dbReference type="Pfam" id="PF11887">
    <property type="entry name" value="Mce4_CUP1"/>
    <property type="match status" value="1"/>
</dbReference>
<proteinExistence type="predicted"/>
<evidence type="ECO:0000313" key="3">
    <source>
        <dbReference type="EMBL" id="MFC6867755.1"/>
    </source>
</evidence>
<dbReference type="InterPro" id="IPR052336">
    <property type="entry name" value="MlaD_Phospholipid_Transporter"/>
</dbReference>
<evidence type="ECO:0000259" key="1">
    <source>
        <dbReference type="Pfam" id="PF02470"/>
    </source>
</evidence>
<dbReference type="Proteomes" id="UP001596337">
    <property type="component" value="Unassembled WGS sequence"/>
</dbReference>
<comment type="caution">
    <text evidence="3">The sequence shown here is derived from an EMBL/GenBank/DDBJ whole genome shotgun (WGS) entry which is preliminary data.</text>
</comment>
<keyword evidence="4" id="KW-1185">Reference proteome</keyword>
<dbReference type="EMBL" id="JBHSXX010000001">
    <property type="protein sequence ID" value="MFC6867755.1"/>
    <property type="molecule type" value="Genomic_DNA"/>
</dbReference>
<dbReference type="InterPro" id="IPR003399">
    <property type="entry name" value="Mce/MlaD"/>
</dbReference>
<feature type="domain" description="Mammalian cell entry C-terminal" evidence="2">
    <location>
        <begin position="120"/>
        <end position="295"/>
    </location>
</feature>
<evidence type="ECO:0000259" key="2">
    <source>
        <dbReference type="Pfam" id="PF11887"/>
    </source>
</evidence>
<dbReference type="Pfam" id="PF02470">
    <property type="entry name" value="MlaD"/>
    <property type="match status" value="1"/>
</dbReference>
<dbReference type="RefSeq" id="WP_345400381.1">
    <property type="nucleotide sequence ID" value="NZ_BAABLA010000099.1"/>
</dbReference>
<dbReference type="PANTHER" id="PTHR33371:SF17">
    <property type="entry name" value="MCE-FAMILY PROTEIN MCE1B"/>
    <property type="match status" value="1"/>
</dbReference>
<dbReference type="PANTHER" id="PTHR33371">
    <property type="entry name" value="INTERMEMBRANE PHOSPHOLIPID TRANSPORT SYSTEM BINDING PROTEIN MLAD-RELATED"/>
    <property type="match status" value="1"/>
</dbReference>
<evidence type="ECO:0000313" key="4">
    <source>
        <dbReference type="Proteomes" id="UP001596337"/>
    </source>
</evidence>
<name>A0ABW2BZK1_9PSEU</name>
<protein>
    <submittedName>
        <fullName evidence="3">MCE family protein</fullName>
    </submittedName>
</protein>
<dbReference type="InterPro" id="IPR024516">
    <property type="entry name" value="Mce_C"/>
</dbReference>
<reference evidence="4" key="1">
    <citation type="journal article" date="2019" name="Int. J. Syst. Evol. Microbiol.">
        <title>The Global Catalogue of Microorganisms (GCM) 10K type strain sequencing project: providing services to taxonomists for standard genome sequencing and annotation.</title>
        <authorList>
            <consortium name="The Broad Institute Genomics Platform"/>
            <consortium name="The Broad Institute Genome Sequencing Center for Infectious Disease"/>
            <person name="Wu L."/>
            <person name="Ma J."/>
        </authorList>
    </citation>
    <scope>NUCLEOTIDE SEQUENCE [LARGE SCALE GENOMIC DNA]</scope>
    <source>
        <strain evidence="4">KCTC 32255</strain>
    </source>
</reference>
<dbReference type="InterPro" id="IPR005693">
    <property type="entry name" value="Mce"/>
</dbReference>
<accession>A0ABW2BZK1</accession>
<dbReference type="NCBIfam" id="TIGR00996">
    <property type="entry name" value="Mtu_fam_mce"/>
    <property type="match status" value="1"/>
</dbReference>
<sequence length="340" mass="36602">MNRESMTSTVVKLGVFLLVTGLCTVLVGNTLYRPLGQSTTTYRAAFTDVVGLKQGSDVRIAGVRVGRVNRLELTGEHATVTFEVTNDQTLPTDVEAHVRYADLLGARYIALKPGESASGELPEDSVIPLERTQPAVDLTELFNGFQPVFNTLEPKEVNTLARHLVAVFQGQGGTIDSLLSHVVALTTSIADQDELIGEVLANLNKVTNFALRNEPNFTRLVDSLAALTKRMADSRKQIGTVIDASSELARGLSGLVTDLRPALDNDLRSLNRFAGTLAKNSDEFASTIQAAPELFTSVNRVAEYGAWVNVYLCTMIIESGAPLLGDIDTSVGPHSEVCQA</sequence>
<gene>
    <name evidence="3" type="ORF">ACFQGD_11415</name>
</gene>